<dbReference type="NCBIfam" id="TIGR02740">
    <property type="entry name" value="TraF-like"/>
    <property type="match status" value="1"/>
</dbReference>
<dbReference type="InterPro" id="IPR014111">
    <property type="entry name" value="T4SS_TraF-like"/>
</dbReference>
<proteinExistence type="predicted"/>
<feature type="chain" id="PRO_5025579896" evidence="2">
    <location>
        <begin position="22"/>
        <end position="270"/>
    </location>
</feature>
<evidence type="ECO:0000259" key="3">
    <source>
        <dbReference type="PROSITE" id="PS51352"/>
    </source>
</evidence>
<comment type="caution">
    <text evidence="4">The sequence shown here is derived from an EMBL/GenBank/DDBJ whole genome shotgun (WGS) entry which is preliminary data.</text>
</comment>
<name>A0A6A7N6C3_9BURK</name>
<dbReference type="PROSITE" id="PS51352">
    <property type="entry name" value="THIOREDOXIN_2"/>
    <property type="match status" value="1"/>
</dbReference>
<dbReference type="InterPro" id="IPR039555">
    <property type="entry name" value="TraF/TrbB"/>
</dbReference>
<accession>A0A6A7N6C3</accession>
<feature type="signal peptide" evidence="2">
    <location>
        <begin position="1"/>
        <end position="21"/>
    </location>
</feature>
<keyword evidence="5" id="KW-1185">Reference proteome</keyword>
<organism evidence="4 5">
    <name type="scientific">Rugamonas aquatica</name>
    <dbReference type="NCBI Taxonomy" id="2743357"/>
    <lineage>
        <taxon>Bacteria</taxon>
        <taxon>Pseudomonadati</taxon>
        <taxon>Pseudomonadota</taxon>
        <taxon>Betaproteobacteria</taxon>
        <taxon>Burkholderiales</taxon>
        <taxon>Oxalobacteraceae</taxon>
        <taxon>Telluria group</taxon>
        <taxon>Rugamonas</taxon>
    </lineage>
</organism>
<evidence type="ECO:0000313" key="4">
    <source>
        <dbReference type="EMBL" id="MQA40586.1"/>
    </source>
</evidence>
<protein>
    <submittedName>
        <fullName evidence="4">Thioredoxin family protein</fullName>
    </submittedName>
</protein>
<sequence>MKPMRWFTASACALWCVLACAGSGGEEDAQRRGWHFYQDPPQEEPASPPAPPRSAPVPDGAAELAQFDRLQKELQRARAVAIMKPTEDNVRRYMNYEALVMGKASQFAEVTRRVAWAAPDLDPTTQGRPVTAVAAQVYDRVQAQGRSAALTRLGHDHVLLFFFRGDCPYCHAYGPTLKRFEATYGVRVVPVSLDGGGLPEFPSARTDNGIAARLGVRQVPSVFLAQPFSGLITPMGVGVLSVSELAERMVSVAGSEREAAYGGVRTEPLN</sequence>
<evidence type="ECO:0000256" key="2">
    <source>
        <dbReference type="SAM" id="SignalP"/>
    </source>
</evidence>
<feature type="compositionally biased region" description="Pro residues" evidence="1">
    <location>
        <begin position="46"/>
        <end position="55"/>
    </location>
</feature>
<dbReference type="EMBL" id="WHUG01000009">
    <property type="protein sequence ID" value="MQA40586.1"/>
    <property type="molecule type" value="Genomic_DNA"/>
</dbReference>
<dbReference type="InterPro" id="IPR013766">
    <property type="entry name" value="Thioredoxin_domain"/>
</dbReference>
<dbReference type="RefSeq" id="WP_152839884.1">
    <property type="nucleotide sequence ID" value="NZ_WHUG01000009.1"/>
</dbReference>
<feature type="region of interest" description="Disordered" evidence="1">
    <location>
        <begin position="36"/>
        <end position="59"/>
    </location>
</feature>
<evidence type="ECO:0000313" key="5">
    <source>
        <dbReference type="Proteomes" id="UP000440498"/>
    </source>
</evidence>
<dbReference type="AlphaFoldDB" id="A0A6A7N6C3"/>
<dbReference type="SUPFAM" id="SSF52833">
    <property type="entry name" value="Thioredoxin-like"/>
    <property type="match status" value="1"/>
</dbReference>
<dbReference type="Pfam" id="PF13728">
    <property type="entry name" value="TraF"/>
    <property type="match status" value="1"/>
</dbReference>
<gene>
    <name evidence="4" type="ORF">GEV02_20750</name>
</gene>
<reference evidence="4 5" key="1">
    <citation type="submission" date="2019-10" db="EMBL/GenBank/DDBJ databases">
        <title>Two novel species isolated from a subtropical stream in China.</title>
        <authorList>
            <person name="Lu H."/>
        </authorList>
    </citation>
    <scope>NUCLEOTIDE SEQUENCE [LARGE SCALE GENOMIC DNA]</scope>
    <source>
        <strain evidence="4 5">FT29W</strain>
    </source>
</reference>
<feature type="domain" description="Thioredoxin" evidence="3">
    <location>
        <begin position="112"/>
        <end position="255"/>
    </location>
</feature>
<keyword evidence="2" id="KW-0732">Signal</keyword>
<dbReference type="Proteomes" id="UP000440498">
    <property type="component" value="Unassembled WGS sequence"/>
</dbReference>
<evidence type="ECO:0000256" key="1">
    <source>
        <dbReference type="SAM" id="MobiDB-lite"/>
    </source>
</evidence>
<dbReference type="Gene3D" id="3.40.30.10">
    <property type="entry name" value="Glutaredoxin"/>
    <property type="match status" value="1"/>
</dbReference>
<dbReference type="InterPro" id="IPR036249">
    <property type="entry name" value="Thioredoxin-like_sf"/>
</dbReference>